<sequence length="119" mass="13541">MLYLFNTNLPLKKKTPYALAAIHGIGLSSGKNICEKAAVDPETPLYRLSNREILAISNIIQKEYLINVDLQRKVRGDIRRLMAISCNRGLRHAKSLPLRGQRTHTNGKTQKKIARKRYS</sequence>
<dbReference type="Pfam" id="PF00416">
    <property type="entry name" value="Ribosomal_S13"/>
    <property type="match status" value="1"/>
</dbReference>
<keyword evidence="2 4" id="KW-0689">Ribosomal protein</keyword>
<dbReference type="InterPro" id="IPR018269">
    <property type="entry name" value="Ribosomal_uS13_CS"/>
</dbReference>
<dbReference type="Gene3D" id="1.10.8.50">
    <property type="match status" value="1"/>
</dbReference>
<feature type="compositionally biased region" description="Basic residues" evidence="5">
    <location>
        <begin position="109"/>
        <end position="119"/>
    </location>
</feature>
<evidence type="ECO:0000256" key="5">
    <source>
        <dbReference type="SAM" id="MobiDB-lite"/>
    </source>
</evidence>
<reference evidence="6" key="1">
    <citation type="journal article" date="2017" name="Curr. Biol.">
        <title>A New Lineage of Eukaryotes Illuminates Early Mitochondrial Genome Reduction.</title>
        <authorList>
            <person name="Janouskovec J."/>
            <person name="Tikhonenkov D.V."/>
            <person name="Burki F."/>
            <person name="Howe A.T."/>
            <person name="Rohwer F.L."/>
            <person name="Mylnikov A.P."/>
            <person name="Keeling P.J."/>
        </authorList>
    </citation>
    <scope>NUCLEOTIDE SEQUENCE</scope>
    <source>
        <strain evidence="6">TD-1</strain>
    </source>
</reference>
<dbReference type="InterPro" id="IPR027437">
    <property type="entry name" value="Rbsml_uS13_C"/>
</dbReference>
<dbReference type="PANTHER" id="PTHR10871">
    <property type="entry name" value="30S RIBOSOMAL PROTEIN S13/40S RIBOSOMAL PROTEIN S18"/>
    <property type="match status" value="1"/>
</dbReference>
<keyword evidence="6" id="KW-0496">Mitochondrion</keyword>
<organism evidence="6">
    <name type="scientific">Ancoracysta twista</name>
    <dbReference type="NCBI Taxonomy" id="2044563"/>
    <lineage>
        <taxon>Eukaryota</taxon>
        <taxon>Provora</taxon>
        <taxon>Nebulidia</taxon>
        <taxon>Nebulidea</taxon>
        <taxon>Nebulidida</taxon>
        <taxon>Nebulidae</taxon>
    </lineage>
</organism>
<evidence type="ECO:0000256" key="2">
    <source>
        <dbReference type="ARBA" id="ARBA00022980"/>
    </source>
</evidence>
<dbReference type="PROSITE" id="PS50159">
    <property type="entry name" value="RIBOSOMAL_S13_2"/>
    <property type="match status" value="1"/>
</dbReference>
<proteinExistence type="inferred from homology"/>
<evidence type="ECO:0000256" key="3">
    <source>
        <dbReference type="ARBA" id="ARBA00023274"/>
    </source>
</evidence>
<dbReference type="Gene3D" id="4.10.910.10">
    <property type="entry name" value="30s ribosomal protein s13, domain 2"/>
    <property type="match status" value="1"/>
</dbReference>
<protein>
    <submittedName>
        <fullName evidence="6">Ribosomal protein S13</fullName>
    </submittedName>
</protein>
<accession>A0A2H4R8T3</accession>
<dbReference type="GO" id="GO:0003723">
    <property type="term" value="F:RNA binding"/>
    <property type="evidence" value="ECO:0007669"/>
    <property type="project" value="InterPro"/>
</dbReference>
<evidence type="ECO:0000256" key="4">
    <source>
        <dbReference type="RuleBase" id="RU003830"/>
    </source>
</evidence>
<dbReference type="GO" id="GO:0003735">
    <property type="term" value="F:structural constituent of ribosome"/>
    <property type="evidence" value="ECO:0007669"/>
    <property type="project" value="InterPro"/>
</dbReference>
<geneLocation type="mitochondrion" evidence="6"/>
<dbReference type="PANTHER" id="PTHR10871:SF1">
    <property type="entry name" value="SMALL RIBOSOMAL SUBUNIT PROTEIN US13M"/>
    <property type="match status" value="1"/>
</dbReference>
<comment type="similarity">
    <text evidence="1 4">Belongs to the universal ribosomal protein uS13 family.</text>
</comment>
<feature type="region of interest" description="Disordered" evidence="5">
    <location>
        <begin position="95"/>
        <end position="119"/>
    </location>
</feature>
<dbReference type="PIRSF" id="PIRSF002134">
    <property type="entry name" value="Ribosomal_S13"/>
    <property type="match status" value="1"/>
</dbReference>
<dbReference type="EMBL" id="MG202008">
    <property type="protein sequence ID" value="ATY40918.1"/>
    <property type="molecule type" value="Genomic_DNA"/>
</dbReference>
<dbReference type="FunFam" id="1.10.8.50:FF:000001">
    <property type="entry name" value="30S ribosomal protein S13"/>
    <property type="match status" value="1"/>
</dbReference>
<dbReference type="GO" id="GO:0006412">
    <property type="term" value="P:translation"/>
    <property type="evidence" value="ECO:0007669"/>
    <property type="project" value="InterPro"/>
</dbReference>
<dbReference type="GO" id="GO:0005829">
    <property type="term" value="C:cytosol"/>
    <property type="evidence" value="ECO:0007669"/>
    <property type="project" value="TreeGrafter"/>
</dbReference>
<dbReference type="GeneID" id="35199358"/>
<dbReference type="GO" id="GO:0015935">
    <property type="term" value="C:small ribosomal subunit"/>
    <property type="evidence" value="ECO:0007669"/>
    <property type="project" value="TreeGrafter"/>
</dbReference>
<evidence type="ECO:0000256" key="1">
    <source>
        <dbReference type="ARBA" id="ARBA00008080"/>
    </source>
</evidence>
<dbReference type="HAMAP" id="MF_01315">
    <property type="entry name" value="Ribosomal_uS13"/>
    <property type="match status" value="1"/>
</dbReference>
<dbReference type="RefSeq" id="YP_009446430.1">
    <property type="nucleotide sequence ID" value="NC_036491.1"/>
</dbReference>
<dbReference type="SUPFAM" id="SSF46946">
    <property type="entry name" value="S13-like H2TH domain"/>
    <property type="match status" value="1"/>
</dbReference>
<gene>
    <name evidence="6" type="primary">rps13</name>
</gene>
<name>A0A2H4R8T3_9EUKA</name>
<keyword evidence="3 4" id="KW-0687">Ribonucleoprotein</keyword>
<dbReference type="AlphaFoldDB" id="A0A2H4R8T3"/>
<evidence type="ECO:0000313" key="6">
    <source>
        <dbReference type="EMBL" id="ATY40918.1"/>
    </source>
</evidence>
<dbReference type="InterPro" id="IPR010979">
    <property type="entry name" value="Ribosomal_uS13-like_H2TH"/>
</dbReference>
<dbReference type="InterPro" id="IPR001892">
    <property type="entry name" value="Ribosomal_uS13"/>
</dbReference>
<dbReference type="PROSITE" id="PS00646">
    <property type="entry name" value="RIBOSOMAL_S13_1"/>
    <property type="match status" value="1"/>
</dbReference>